<gene>
    <name evidence="1" type="ORF">OU682_18425</name>
</gene>
<dbReference type="SUPFAM" id="SSF53474">
    <property type="entry name" value="alpha/beta-Hydrolases"/>
    <property type="match status" value="1"/>
</dbReference>
<dbReference type="InterPro" id="IPR029058">
    <property type="entry name" value="AB_hydrolase_fold"/>
</dbReference>
<keyword evidence="2" id="KW-1185">Reference proteome</keyword>
<dbReference type="GO" id="GO:0016787">
    <property type="term" value="F:hydrolase activity"/>
    <property type="evidence" value="ECO:0007669"/>
    <property type="project" value="UniProtKB-KW"/>
</dbReference>
<name>A0ABT4J922_9RHOB</name>
<evidence type="ECO:0000313" key="1">
    <source>
        <dbReference type="EMBL" id="MCZ0963583.1"/>
    </source>
</evidence>
<dbReference type="Gene3D" id="3.40.50.1820">
    <property type="entry name" value="alpha/beta hydrolase"/>
    <property type="match status" value="1"/>
</dbReference>
<organism evidence="1 2">
    <name type="scientific">Paracoccus benzoatiresistens</name>
    <dbReference type="NCBI Taxonomy" id="2997341"/>
    <lineage>
        <taxon>Bacteria</taxon>
        <taxon>Pseudomonadati</taxon>
        <taxon>Pseudomonadota</taxon>
        <taxon>Alphaproteobacteria</taxon>
        <taxon>Rhodobacterales</taxon>
        <taxon>Paracoccaceae</taxon>
        <taxon>Paracoccus</taxon>
    </lineage>
</organism>
<reference evidence="1" key="1">
    <citation type="submission" date="2022-12" db="EMBL/GenBank/DDBJ databases">
        <title>Paracoccus sp. EF6 isolated from a lake water.</title>
        <authorList>
            <person name="Liu H."/>
        </authorList>
    </citation>
    <scope>NUCLEOTIDE SEQUENCE</scope>
    <source>
        <strain evidence="1">EF6</strain>
    </source>
</reference>
<evidence type="ECO:0000313" key="2">
    <source>
        <dbReference type="Proteomes" id="UP001149822"/>
    </source>
</evidence>
<sequence>MDLLGFSFGGVVAQEATLARPDLVRRLIIAGSGAGHVEGVTVQAQAIAVATKPFNTDDDFLYLFFKSTPTSQAAGQAYLARLRQRTDAFAKLVSRTPGRPCCPRQAMSAQRIPRC</sequence>
<proteinExistence type="predicted"/>
<dbReference type="RefSeq" id="WP_268943676.1">
    <property type="nucleotide sequence ID" value="NZ_JAPTYD010000043.1"/>
</dbReference>
<accession>A0ABT4J922</accession>
<dbReference type="Proteomes" id="UP001149822">
    <property type="component" value="Unassembled WGS sequence"/>
</dbReference>
<comment type="caution">
    <text evidence="1">The sequence shown here is derived from an EMBL/GenBank/DDBJ whole genome shotgun (WGS) entry which is preliminary data.</text>
</comment>
<dbReference type="EMBL" id="JAPTYD010000043">
    <property type="protein sequence ID" value="MCZ0963583.1"/>
    <property type="molecule type" value="Genomic_DNA"/>
</dbReference>
<keyword evidence="1" id="KW-0378">Hydrolase</keyword>
<protein>
    <submittedName>
        <fullName evidence="1">Alpha/beta hydrolase</fullName>
    </submittedName>
</protein>